<dbReference type="EC" id="3.1.-.-" evidence="5"/>
<dbReference type="HAMAP" id="MF_00265">
    <property type="entry name" value="VapC_Nob1"/>
    <property type="match status" value="1"/>
</dbReference>
<evidence type="ECO:0000313" key="7">
    <source>
        <dbReference type="EMBL" id="SHF68806.1"/>
    </source>
</evidence>
<evidence type="ECO:0000313" key="8">
    <source>
        <dbReference type="Proteomes" id="UP000184076"/>
    </source>
</evidence>
<keyword evidence="3 5" id="KW-0479">Metal-binding</keyword>
<evidence type="ECO:0000256" key="4">
    <source>
        <dbReference type="ARBA" id="ARBA00022801"/>
    </source>
</evidence>
<dbReference type="GO" id="GO:0090729">
    <property type="term" value="F:toxin activity"/>
    <property type="evidence" value="ECO:0007669"/>
    <property type="project" value="UniProtKB-KW"/>
</dbReference>
<comment type="similarity">
    <text evidence="5">Belongs to the PINc/VapC protein family.</text>
</comment>
<feature type="binding site" evidence="5">
    <location>
        <position position="12"/>
    </location>
    <ligand>
        <name>Mg(2+)</name>
        <dbReference type="ChEBI" id="CHEBI:18420"/>
    </ligand>
</feature>
<organism evidence="7 8">
    <name type="scientific">Desulfacinum infernum DSM 9756</name>
    <dbReference type="NCBI Taxonomy" id="1121391"/>
    <lineage>
        <taxon>Bacteria</taxon>
        <taxon>Pseudomonadati</taxon>
        <taxon>Thermodesulfobacteriota</taxon>
        <taxon>Syntrophobacteria</taxon>
        <taxon>Syntrophobacterales</taxon>
        <taxon>Syntrophobacteraceae</taxon>
        <taxon>Desulfacinum</taxon>
    </lineage>
</organism>
<dbReference type="GO" id="GO:0000287">
    <property type="term" value="F:magnesium ion binding"/>
    <property type="evidence" value="ECO:0007669"/>
    <property type="project" value="UniProtKB-UniRule"/>
</dbReference>
<evidence type="ECO:0000256" key="1">
    <source>
        <dbReference type="ARBA" id="ARBA00022649"/>
    </source>
</evidence>
<accession>A0A1M5DPH9</accession>
<dbReference type="OrthoDB" id="122215at2"/>
<feature type="binding site" evidence="5">
    <location>
        <position position="105"/>
    </location>
    <ligand>
        <name>Mg(2+)</name>
        <dbReference type="ChEBI" id="CHEBI:18420"/>
    </ligand>
</feature>
<sequence>MPTRSPEKIVLDAWALLALVFGEEPAASTVKEIFEKEDASRSHVHMSWVNLGEVYYMLGRKKGTNTADEVLKDIQMLPLTLHVPSKADILAAARIKANHRLSYADAFAVSLAEKTGGVLFTGDPEILALSGIFRVRRLSRGV</sequence>
<dbReference type="InterPro" id="IPR022907">
    <property type="entry name" value="VapC_family"/>
</dbReference>
<dbReference type="GO" id="GO:0016787">
    <property type="term" value="F:hydrolase activity"/>
    <property type="evidence" value="ECO:0007669"/>
    <property type="project" value="UniProtKB-KW"/>
</dbReference>
<reference evidence="8" key="1">
    <citation type="submission" date="2016-11" db="EMBL/GenBank/DDBJ databases">
        <authorList>
            <person name="Varghese N."/>
            <person name="Submissions S."/>
        </authorList>
    </citation>
    <scope>NUCLEOTIDE SEQUENCE [LARGE SCALE GENOMIC DNA]</scope>
    <source>
        <strain evidence="8">DSM 9756</strain>
    </source>
</reference>
<dbReference type="Pfam" id="PF01850">
    <property type="entry name" value="PIN"/>
    <property type="match status" value="1"/>
</dbReference>
<dbReference type="Proteomes" id="UP000184076">
    <property type="component" value="Unassembled WGS sequence"/>
</dbReference>
<evidence type="ECO:0000256" key="2">
    <source>
        <dbReference type="ARBA" id="ARBA00022722"/>
    </source>
</evidence>
<name>A0A1M5DPH9_9BACT</name>
<protein>
    <recommendedName>
        <fullName evidence="5">Ribonuclease VapC</fullName>
        <shortName evidence="5">RNase VapC</shortName>
        <ecNumber evidence="5">3.1.-.-</ecNumber>
    </recommendedName>
    <alternativeName>
        <fullName evidence="5">Toxin VapC</fullName>
    </alternativeName>
</protein>
<keyword evidence="2 5" id="KW-0540">Nuclease</keyword>
<keyword evidence="1 5" id="KW-1277">Toxin-antitoxin system</keyword>
<dbReference type="CDD" id="cd18689">
    <property type="entry name" value="PIN_VapC-like"/>
    <property type="match status" value="1"/>
</dbReference>
<comment type="cofactor">
    <cofactor evidence="5">
        <name>Mg(2+)</name>
        <dbReference type="ChEBI" id="CHEBI:18420"/>
    </cofactor>
</comment>
<comment type="function">
    <text evidence="5">Toxic component of a toxin-antitoxin (TA) system. An RNase.</text>
</comment>
<proteinExistence type="inferred from homology"/>
<dbReference type="Gene3D" id="3.40.50.1010">
    <property type="entry name" value="5'-nuclease"/>
    <property type="match status" value="1"/>
</dbReference>
<feature type="domain" description="PIN" evidence="6">
    <location>
        <begin position="9"/>
        <end position="126"/>
    </location>
</feature>
<dbReference type="EMBL" id="FQVB01000024">
    <property type="protein sequence ID" value="SHF68806.1"/>
    <property type="molecule type" value="Genomic_DNA"/>
</dbReference>
<gene>
    <name evidence="5" type="primary">vapC</name>
    <name evidence="7" type="ORF">SAMN02745206_02482</name>
</gene>
<dbReference type="InterPro" id="IPR029060">
    <property type="entry name" value="PIN-like_dom_sf"/>
</dbReference>
<keyword evidence="5" id="KW-0800">Toxin</keyword>
<dbReference type="STRING" id="1121391.SAMN02745206_02482"/>
<dbReference type="SUPFAM" id="SSF88723">
    <property type="entry name" value="PIN domain-like"/>
    <property type="match status" value="1"/>
</dbReference>
<keyword evidence="8" id="KW-1185">Reference proteome</keyword>
<keyword evidence="5" id="KW-0460">Magnesium</keyword>
<evidence type="ECO:0000259" key="6">
    <source>
        <dbReference type="Pfam" id="PF01850"/>
    </source>
</evidence>
<keyword evidence="4 5" id="KW-0378">Hydrolase</keyword>
<dbReference type="InterPro" id="IPR002716">
    <property type="entry name" value="PIN_dom"/>
</dbReference>
<dbReference type="GO" id="GO:0004540">
    <property type="term" value="F:RNA nuclease activity"/>
    <property type="evidence" value="ECO:0007669"/>
    <property type="project" value="InterPro"/>
</dbReference>
<evidence type="ECO:0000256" key="5">
    <source>
        <dbReference type="HAMAP-Rule" id="MF_00265"/>
    </source>
</evidence>
<evidence type="ECO:0000256" key="3">
    <source>
        <dbReference type="ARBA" id="ARBA00022723"/>
    </source>
</evidence>
<dbReference type="AlphaFoldDB" id="A0A1M5DPH9"/>